<dbReference type="GO" id="GO:0046872">
    <property type="term" value="F:metal ion binding"/>
    <property type="evidence" value="ECO:0007669"/>
    <property type="project" value="UniProtKB-KW"/>
</dbReference>
<dbReference type="STRING" id="1257118.L8GRJ9"/>
<gene>
    <name evidence="7" type="ORF">ACA1_391340</name>
</gene>
<keyword evidence="2 4" id="KW-0378">Hydrolase</keyword>
<evidence type="ECO:0000256" key="2">
    <source>
        <dbReference type="ARBA" id="ARBA00022801"/>
    </source>
</evidence>
<evidence type="ECO:0000256" key="1">
    <source>
        <dbReference type="ARBA" id="ARBA00022723"/>
    </source>
</evidence>
<evidence type="ECO:0000256" key="5">
    <source>
        <dbReference type="SAM" id="MobiDB-lite"/>
    </source>
</evidence>
<sequence>MEVAQIERGYARRQGDRDHQEDQFCISDQTYADKGYALYSVFDGHGTVLIVLDAYSKHSKDNMHSYILESPEFGGGDYGRALFQGFLQENQAMKEILEQRGEGRGGTTATVALVVDKHRLFVANVGDSRSVLARDEGSGLVPIRMSRDHNLKDPKEYERIAQLGVPAKGNRVYAPGHSLNMTRALGDFDFKAPYNQEKHDTVSAEPTVHSIDLSPQDKFLILASDGLWDQYSDQQALEEVARMRIGGAKAEEIADTLCKRAAEKRHADNTTVIGAAGAVCLVEAGDEALRAHNLHDSAHYALVPPQL</sequence>
<dbReference type="GO" id="GO:0004722">
    <property type="term" value="F:protein serine/threonine phosphatase activity"/>
    <property type="evidence" value="ECO:0007669"/>
    <property type="project" value="InterPro"/>
</dbReference>
<dbReference type="AlphaFoldDB" id="L8GRJ9"/>
<dbReference type="KEGG" id="acan:ACA1_391340"/>
<dbReference type="SUPFAM" id="SSF81606">
    <property type="entry name" value="PP2C-like"/>
    <property type="match status" value="1"/>
</dbReference>
<dbReference type="InterPro" id="IPR036457">
    <property type="entry name" value="PPM-type-like_dom_sf"/>
</dbReference>
<keyword evidence="8" id="KW-1185">Reference proteome</keyword>
<protein>
    <submittedName>
        <fullName evidence="7">Protein phosphatase 2C domain containing protein</fullName>
    </submittedName>
</protein>
<proteinExistence type="inferred from homology"/>
<dbReference type="EMBL" id="KB008044">
    <property type="protein sequence ID" value="ELR14766.1"/>
    <property type="molecule type" value="Genomic_DNA"/>
</dbReference>
<evidence type="ECO:0000256" key="4">
    <source>
        <dbReference type="RuleBase" id="RU003465"/>
    </source>
</evidence>
<dbReference type="GeneID" id="14915349"/>
<evidence type="ECO:0000256" key="3">
    <source>
        <dbReference type="ARBA" id="ARBA00022912"/>
    </source>
</evidence>
<feature type="domain" description="PPM-type phosphatase" evidence="6">
    <location>
        <begin position="7"/>
        <end position="277"/>
    </location>
</feature>
<dbReference type="InterPro" id="IPR001932">
    <property type="entry name" value="PPM-type_phosphatase-like_dom"/>
</dbReference>
<dbReference type="Pfam" id="PF00481">
    <property type="entry name" value="PP2C"/>
    <property type="match status" value="1"/>
</dbReference>
<keyword evidence="1" id="KW-0479">Metal-binding</keyword>
<dbReference type="PROSITE" id="PS01032">
    <property type="entry name" value="PPM_1"/>
    <property type="match status" value="1"/>
</dbReference>
<evidence type="ECO:0000259" key="6">
    <source>
        <dbReference type="PROSITE" id="PS51746"/>
    </source>
</evidence>
<dbReference type="PANTHER" id="PTHR47992">
    <property type="entry name" value="PROTEIN PHOSPHATASE"/>
    <property type="match status" value="1"/>
</dbReference>
<reference evidence="7 8" key="1">
    <citation type="journal article" date="2013" name="Genome Biol.">
        <title>Genome of Acanthamoeba castellanii highlights extensive lateral gene transfer and early evolution of tyrosine kinase signaling.</title>
        <authorList>
            <person name="Clarke M."/>
            <person name="Lohan A.J."/>
            <person name="Liu B."/>
            <person name="Lagkouvardos I."/>
            <person name="Roy S."/>
            <person name="Zafar N."/>
            <person name="Bertelli C."/>
            <person name="Schilde C."/>
            <person name="Kianianmomeni A."/>
            <person name="Burglin T.R."/>
            <person name="Frech C."/>
            <person name="Turcotte B."/>
            <person name="Kopec K.O."/>
            <person name="Synnott J.M."/>
            <person name="Choo C."/>
            <person name="Paponov I."/>
            <person name="Finkler A."/>
            <person name="Soon Heng Tan C."/>
            <person name="Hutchins A.P."/>
            <person name="Weinmeier T."/>
            <person name="Rattei T."/>
            <person name="Chu J.S."/>
            <person name="Gimenez G."/>
            <person name="Irimia M."/>
            <person name="Rigden D.J."/>
            <person name="Fitzpatrick D.A."/>
            <person name="Lorenzo-Morales J."/>
            <person name="Bateman A."/>
            <person name="Chiu C.H."/>
            <person name="Tang P."/>
            <person name="Hegemann P."/>
            <person name="Fromm H."/>
            <person name="Raoult D."/>
            <person name="Greub G."/>
            <person name="Miranda-Saavedra D."/>
            <person name="Chen N."/>
            <person name="Nash P."/>
            <person name="Ginger M.L."/>
            <person name="Horn M."/>
            <person name="Schaap P."/>
            <person name="Caler L."/>
            <person name="Loftus B."/>
        </authorList>
    </citation>
    <scope>NUCLEOTIDE SEQUENCE [LARGE SCALE GENOMIC DNA]</scope>
    <source>
        <strain evidence="7 8">Neff</strain>
    </source>
</reference>
<dbReference type="CDD" id="cd00143">
    <property type="entry name" value="PP2Cc"/>
    <property type="match status" value="1"/>
</dbReference>
<keyword evidence="3 4" id="KW-0904">Protein phosphatase</keyword>
<dbReference type="Proteomes" id="UP000011083">
    <property type="component" value="Unassembled WGS sequence"/>
</dbReference>
<dbReference type="RefSeq" id="XP_004336779.1">
    <property type="nucleotide sequence ID" value="XM_004336731.1"/>
</dbReference>
<dbReference type="InterPro" id="IPR000222">
    <property type="entry name" value="PP2C_BS"/>
</dbReference>
<evidence type="ECO:0000313" key="7">
    <source>
        <dbReference type="EMBL" id="ELR14766.1"/>
    </source>
</evidence>
<dbReference type="PROSITE" id="PS51746">
    <property type="entry name" value="PPM_2"/>
    <property type="match status" value="1"/>
</dbReference>
<dbReference type="SMART" id="SM00332">
    <property type="entry name" value="PP2Cc"/>
    <property type="match status" value="1"/>
</dbReference>
<feature type="compositionally biased region" description="Basic and acidic residues" evidence="5">
    <location>
        <begin position="9"/>
        <end position="21"/>
    </location>
</feature>
<name>L8GRJ9_ACACF</name>
<dbReference type="VEuPathDB" id="AmoebaDB:ACA1_391340"/>
<comment type="similarity">
    <text evidence="4">Belongs to the PP2C family.</text>
</comment>
<dbReference type="SMART" id="SM00331">
    <property type="entry name" value="PP2C_SIG"/>
    <property type="match status" value="1"/>
</dbReference>
<feature type="region of interest" description="Disordered" evidence="5">
    <location>
        <begin position="1"/>
        <end position="21"/>
    </location>
</feature>
<organism evidence="7 8">
    <name type="scientific">Acanthamoeba castellanii (strain ATCC 30010 / Neff)</name>
    <dbReference type="NCBI Taxonomy" id="1257118"/>
    <lineage>
        <taxon>Eukaryota</taxon>
        <taxon>Amoebozoa</taxon>
        <taxon>Discosea</taxon>
        <taxon>Longamoebia</taxon>
        <taxon>Centramoebida</taxon>
        <taxon>Acanthamoebidae</taxon>
        <taxon>Acanthamoeba</taxon>
    </lineage>
</organism>
<dbReference type="InterPro" id="IPR015655">
    <property type="entry name" value="PP2C"/>
</dbReference>
<dbReference type="OrthoDB" id="10264738at2759"/>
<accession>L8GRJ9</accession>
<dbReference type="Gene3D" id="3.60.40.10">
    <property type="entry name" value="PPM-type phosphatase domain"/>
    <property type="match status" value="1"/>
</dbReference>
<evidence type="ECO:0000313" key="8">
    <source>
        <dbReference type="Proteomes" id="UP000011083"/>
    </source>
</evidence>